<organism evidence="2 3">
    <name type="scientific">Sanguibacter suaedae</name>
    <dbReference type="NCBI Taxonomy" id="2795737"/>
    <lineage>
        <taxon>Bacteria</taxon>
        <taxon>Bacillati</taxon>
        <taxon>Actinomycetota</taxon>
        <taxon>Actinomycetes</taxon>
        <taxon>Micrococcales</taxon>
        <taxon>Sanguibacteraceae</taxon>
        <taxon>Sanguibacter</taxon>
    </lineage>
</organism>
<proteinExistence type="predicted"/>
<dbReference type="RefSeq" id="WP_198733918.1">
    <property type="nucleotide sequence ID" value="NZ_JAEINH010000007.1"/>
</dbReference>
<name>A0A934IBG2_9MICO</name>
<keyword evidence="1" id="KW-0812">Transmembrane</keyword>
<reference evidence="2" key="1">
    <citation type="submission" date="2020-12" db="EMBL/GenBank/DDBJ databases">
        <title>Sanguibacter suaedae sp. nov., isolated from Suaeda aralocaspica.</title>
        <authorList>
            <person name="Ma Q."/>
        </authorList>
    </citation>
    <scope>NUCLEOTIDE SEQUENCE</scope>
    <source>
        <strain evidence="2">YZGR15</strain>
    </source>
</reference>
<keyword evidence="3" id="KW-1185">Reference proteome</keyword>
<accession>A0A934IBG2</accession>
<gene>
    <name evidence="2" type="ORF">JAV76_10090</name>
</gene>
<evidence type="ECO:0000313" key="3">
    <source>
        <dbReference type="Proteomes" id="UP000602087"/>
    </source>
</evidence>
<dbReference type="AlphaFoldDB" id="A0A934IBG2"/>
<keyword evidence="1" id="KW-1133">Transmembrane helix</keyword>
<sequence length="242" mass="25809">MSTATASRFTIGNKKASKGVVVGGRIPGAPLLPQVNLLPNSVRARRALQRTKLWLLVGLGGVVIFVLLGYVAAMLSARAAQEEVDAVQATTTRLQQEQTKYSEVPQVLAQIRGVESARDVATSTEVLWAAVLVEVLSALPEGSALTSFDTEVVNPLMAPTLPADPLTTPGIGAVTITHRSLTLPDTSAWVEALNEIPGLQDAQFTTASIAEEDGQVYYEVSTVLEISPEKLANRFSESEEKE</sequence>
<comment type="caution">
    <text evidence="2">The sequence shown here is derived from an EMBL/GenBank/DDBJ whole genome shotgun (WGS) entry which is preliminary data.</text>
</comment>
<evidence type="ECO:0000313" key="2">
    <source>
        <dbReference type="EMBL" id="MBI9115357.1"/>
    </source>
</evidence>
<protein>
    <recommendedName>
        <fullName evidence="4">Fimbrial assembly protein</fullName>
    </recommendedName>
</protein>
<dbReference type="EMBL" id="JAEINH010000007">
    <property type="protein sequence ID" value="MBI9115357.1"/>
    <property type="molecule type" value="Genomic_DNA"/>
</dbReference>
<feature type="transmembrane region" description="Helical" evidence="1">
    <location>
        <begin position="53"/>
        <end position="75"/>
    </location>
</feature>
<evidence type="ECO:0008006" key="4">
    <source>
        <dbReference type="Google" id="ProtNLM"/>
    </source>
</evidence>
<keyword evidence="1" id="KW-0472">Membrane</keyword>
<dbReference type="Proteomes" id="UP000602087">
    <property type="component" value="Unassembled WGS sequence"/>
</dbReference>
<evidence type="ECO:0000256" key="1">
    <source>
        <dbReference type="SAM" id="Phobius"/>
    </source>
</evidence>